<organism evidence="3 4">
    <name type="scientific">Ectobacillus antri</name>
    <dbReference type="NCBI Taxonomy" id="2486280"/>
    <lineage>
        <taxon>Bacteria</taxon>
        <taxon>Bacillati</taxon>
        <taxon>Bacillota</taxon>
        <taxon>Bacilli</taxon>
        <taxon>Bacillales</taxon>
        <taxon>Bacillaceae</taxon>
        <taxon>Ectobacillus</taxon>
    </lineage>
</organism>
<dbReference type="InterPro" id="IPR002347">
    <property type="entry name" value="SDR_fam"/>
</dbReference>
<evidence type="ECO:0000313" key="3">
    <source>
        <dbReference type="EMBL" id="MDG5754095.1"/>
    </source>
</evidence>
<dbReference type="PANTHER" id="PTHR42760:SF115">
    <property type="entry name" value="3-OXOACYL-[ACYL-CARRIER-PROTEIN] REDUCTASE FABG"/>
    <property type="match status" value="1"/>
</dbReference>
<dbReference type="PROSITE" id="PS00061">
    <property type="entry name" value="ADH_SHORT"/>
    <property type="match status" value="1"/>
</dbReference>
<dbReference type="Proteomes" id="UP001218246">
    <property type="component" value="Unassembled WGS sequence"/>
</dbReference>
<dbReference type="PANTHER" id="PTHR42760">
    <property type="entry name" value="SHORT-CHAIN DEHYDROGENASES/REDUCTASES FAMILY MEMBER"/>
    <property type="match status" value="1"/>
</dbReference>
<dbReference type="RefSeq" id="WP_124563159.1">
    <property type="nucleotide sequence ID" value="NZ_JARRRY010000005.1"/>
</dbReference>
<sequence length="248" mass="27437">MNYKNKIVLVTGGANGIGKSITAAYGEAGATVIMADVDKVQGEKLATVYQNQGYKVFFYPIDLQHVQHIQHMFEEVSREHGNVQILINNAGLSKFKSFFTLTVEEWDEVLNVNLRGMVFAAQAFAKQNQGTSYGRIVNIASTRAFMSEPHSEAYAASKGGIVALTHALAISLSKEHITVNSISPGWIQTDHYEALTNQDHEQHPSLRVGRPEDIVNACLFLTDEKNDFINGENIIIDGGMTKKMIYTE</sequence>
<accession>A0ABT6H3Y9</accession>
<dbReference type="SUPFAM" id="SSF51735">
    <property type="entry name" value="NAD(P)-binding Rossmann-fold domains"/>
    <property type="match status" value="1"/>
</dbReference>
<dbReference type="PRINTS" id="PR00081">
    <property type="entry name" value="GDHRDH"/>
</dbReference>
<keyword evidence="2" id="KW-0560">Oxidoreductase</keyword>
<dbReference type="InterPro" id="IPR020904">
    <property type="entry name" value="Sc_DH/Rdtase_CS"/>
</dbReference>
<keyword evidence="4" id="KW-1185">Reference proteome</keyword>
<protein>
    <submittedName>
        <fullName evidence="3">SDR family oxidoreductase</fullName>
    </submittedName>
</protein>
<comment type="caution">
    <text evidence="3">The sequence shown here is derived from an EMBL/GenBank/DDBJ whole genome shotgun (WGS) entry which is preliminary data.</text>
</comment>
<evidence type="ECO:0000256" key="1">
    <source>
        <dbReference type="ARBA" id="ARBA00006484"/>
    </source>
</evidence>
<evidence type="ECO:0000313" key="4">
    <source>
        <dbReference type="Proteomes" id="UP001218246"/>
    </source>
</evidence>
<dbReference type="Pfam" id="PF13561">
    <property type="entry name" value="adh_short_C2"/>
    <property type="match status" value="1"/>
</dbReference>
<comment type="similarity">
    <text evidence="1">Belongs to the short-chain dehydrogenases/reductases (SDR) family.</text>
</comment>
<dbReference type="EMBL" id="JARULN010000006">
    <property type="protein sequence ID" value="MDG5754095.1"/>
    <property type="molecule type" value="Genomic_DNA"/>
</dbReference>
<dbReference type="Gene3D" id="3.40.50.720">
    <property type="entry name" value="NAD(P)-binding Rossmann-like Domain"/>
    <property type="match status" value="1"/>
</dbReference>
<name>A0ABT6H3Y9_9BACI</name>
<reference evidence="3 4" key="1">
    <citation type="submission" date="2023-04" db="EMBL/GenBank/DDBJ databases">
        <title>Ectobacillus antri isolated from activated sludge.</title>
        <authorList>
            <person name="Yan P."/>
            <person name="Liu X."/>
        </authorList>
    </citation>
    <scope>NUCLEOTIDE SEQUENCE [LARGE SCALE GENOMIC DNA]</scope>
    <source>
        <strain evidence="3 4">C18H</strain>
    </source>
</reference>
<evidence type="ECO:0000256" key="2">
    <source>
        <dbReference type="ARBA" id="ARBA00023002"/>
    </source>
</evidence>
<dbReference type="PRINTS" id="PR00080">
    <property type="entry name" value="SDRFAMILY"/>
</dbReference>
<gene>
    <name evidence="3" type="ORF">P6P90_08925</name>
</gene>
<dbReference type="InterPro" id="IPR036291">
    <property type="entry name" value="NAD(P)-bd_dom_sf"/>
</dbReference>
<proteinExistence type="inferred from homology"/>